<feature type="chain" id="PRO_5047227256" evidence="1">
    <location>
        <begin position="21"/>
        <end position="202"/>
    </location>
</feature>
<feature type="signal peptide" evidence="1">
    <location>
        <begin position="1"/>
        <end position="20"/>
    </location>
</feature>
<keyword evidence="1" id="KW-0732">Signal</keyword>
<evidence type="ECO:0000256" key="1">
    <source>
        <dbReference type="SAM" id="SignalP"/>
    </source>
</evidence>
<accession>A0ABW5IZH5</accession>
<evidence type="ECO:0000313" key="3">
    <source>
        <dbReference type="Proteomes" id="UP001597468"/>
    </source>
</evidence>
<proteinExistence type="predicted"/>
<protein>
    <submittedName>
        <fullName evidence="2">Uncharacterized protein</fullName>
    </submittedName>
</protein>
<gene>
    <name evidence="2" type="ORF">ACFSTG_09925</name>
</gene>
<comment type="caution">
    <text evidence="2">The sequence shown here is derived from an EMBL/GenBank/DDBJ whole genome shotgun (WGS) entry which is preliminary data.</text>
</comment>
<dbReference type="RefSeq" id="WP_380751895.1">
    <property type="nucleotide sequence ID" value="NZ_JBHULT010000009.1"/>
</dbReference>
<keyword evidence="3" id="KW-1185">Reference proteome</keyword>
<organism evidence="2 3">
    <name type="scientific">Salinimicrobium flavum</name>
    <dbReference type="NCBI Taxonomy" id="1737065"/>
    <lineage>
        <taxon>Bacteria</taxon>
        <taxon>Pseudomonadati</taxon>
        <taxon>Bacteroidota</taxon>
        <taxon>Flavobacteriia</taxon>
        <taxon>Flavobacteriales</taxon>
        <taxon>Flavobacteriaceae</taxon>
        <taxon>Salinimicrobium</taxon>
    </lineage>
</organism>
<dbReference type="EMBL" id="JBHULT010000009">
    <property type="protein sequence ID" value="MFD2518209.1"/>
    <property type="molecule type" value="Genomic_DNA"/>
</dbReference>
<dbReference type="Proteomes" id="UP001597468">
    <property type="component" value="Unassembled WGS sequence"/>
</dbReference>
<reference evidence="3" key="1">
    <citation type="journal article" date="2019" name="Int. J. Syst. Evol. Microbiol.">
        <title>The Global Catalogue of Microorganisms (GCM) 10K type strain sequencing project: providing services to taxonomists for standard genome sequencing and annotation.</title>
        <authorList>
            <consortium name="The Broad Institute Genomics Platform"/>
            <consortium name="The Broad Institute Genome Sequencing Center for Infectious Disease"/>
            <person name="Wu L."/>
            <person name="Ma J."/>
        </authorList>
    </citation>
    <scope>NUCLEOTIDE SEQUENCE [LARGE SCALE GENOMIC DNA]</scope>
    <source>
        <strain evidence="3">KCTC 42585</strain>
    </source>
</reference>
<name>A0ABW5IZH5_9FLAO</name>
<sequence>MKTNFLLLLMMVFMVQPLTAQKGKLKKGVYTSPGKEFQIDFSYLLGKPKLKEELKNKQLVSLAISDDECRTFSLELHGETDLSAEDWELQSPVMQEFKKNLPPGSKTTEIETVYGKAKVYQFSLPGMAPCAVITGEDGKWVQHKPDAKVGLTILKINGSIYCFSYLISEEPFDLWGQGLDNIDKELTKYINGFKLLKPRKAI</sequence>
<evidence type="ECO:0000313" key="2">
    <source>
        <dbReference type="EMBL" id="MFD2518209.1"/>
    </source>
</evidence>